<proteinExistence type="predicted"/>
<dbReference type="Pfam" id="PF09414">
    <property type="entry name" value="RNA_ligase"/>
    <property type="match status" value="1"/>
</dbReference>
<dbReference type="GeneID" id="15926634"/>
<dbReference type="InterPro" id="IPR040609">
    <property type="entry name" value="Rnl2_C"/>
</dbReference>
<comment type="catalytic activity">
    <reaction evidence="5">
        <text>ATP + (ribonucleotide)n-3'-hydroxyl + 5'-phospho-(ribonucleotide)m = (ribonucleotide)n+m + AMP + diphosphate.</text>
        <dbReference type="EC" id="6.5.1.3"/>
    </reaction>
</comment>
<dbReference type="Pfam" id="PF18043">
    <property type="entry name" value="T4_Rnl2_C"/>
    <property type="match status" value="1"/>
</dbReference>
<evidence type="ECO:0000259" key="6">
    <source>
        <dbReference type="Pfam" id="PF09414"/>
    </source>
</evidence>
<keyword evidence="2 8" id="KW-0436">Ligase</keyword>
<reference evidence="8 9" key="1">
    <citation type="journal article" date="2014" name="Genome Biol. Evol.">
        <title>Composite Conserved Promoter-Terminator Motifs (PeSLs) that Mediate Modular Shuffling in the Diverse T4-Like Myoviruses.</title>
        <authorList>
            <person name="Comeau A.M."/>
            <person name="Arbiol C."/>
            <person name="Krisch H.M."/>
        </authorList>
    </citation>
    <scope>NUCLEOTIDE SEQUENCE [LARGE SCALE GENOMIC DNA]</scope>
</reference>
<dbReference type="OrthoDB" id="15759at10239"/>
<evidence type="ECO:0000313" key="8">
    <source>
        <dbReference type="EMBL" id="AIE13795.1"/>
    </source>
</evidence>
<dbReference type="SUPFAM" id="SSF56091">
    <property type="entry name" value="DNA ligase/mRNA capping enzyme, catalytic domain"/>
    <property type="match status" value="1"/>
</dbReference>
<dbReference type="Gene3D" id="3.30.1490.70">
    <property type="match status" value="1"/>
</dbReference>
<dbReference type="GO" id="GO:0005524">
    <property type="term" value="F:ATP binding"/>
    <property type="evidence" value="ECO:0007669"/>
    <property type="project" value="UniProtKB-KW"/>
</dbReference>
<evidence type="ECO:0000259" key="7">
    <source>
        <dbReference type="Pfam" id="PF18043"/>
    </source>
</evidence>
<dbReference type="EC" id="6.5.1.3" evidence="1"/>
<gene>
    <name evidence="8" type="primary">rnlB</name>
    <name evidence="8" type="ORF">VPFG_00181</name>
</gene>
<dbReference type="InterPro" id="IPR021122">
    <property type="entry name" value="RNA_ligase_dom_REL/Rnl2"/>
</dbReference>
<protein>
    <recommendedName>
        <fullName evidence="1">RNA ligase (ATP)</fullName>
        <ecNumber evidence="1">6.5.1.3</ecNumber>
    </recommendedName>
</protein>
<organism evidence="8 9">
    <name type="scientific">Vibrio phage nt-1</name>
    <dbReference type="NCBI Taxonomy" id="115992"/>
    <lineage>
        <taxon>Viruses</taxon>
        <taxon>Duplodnaviria</taxon>
        <taxon>Heunggongvirae</taxon>
        <taxon>Uroviricota</taxon>
        <taxon>Caudoviricetes</taxon>
        <taxon>Pantevenvirales</taxon>
        <taxon>Straboviridae</taxon>
        <taxon>Mylasvirus</taxon>
        <taxon>Mylasvirus persius</taxon>
    </lineage>
</organism>
<dbReference type="Gene3D" id="3.30.470.30">
    <property type="entry name" value="DNA ligase/mRNA capping enzyme"/>
    <property type="match status" value="1"/>
</dbReference>
<keyword evidence="3" id="KW-0547">Nucleotide-binding</keyword>
<feature type="domain" description="RNA ligase 2 C-terminal" evidence="7">
    <location>
        <begin position="236"/>
        <end position="312"/>
    </location>
</feature>
<evidence type="ECO:0000256" key="5">
    <source>
        <dbReference type="ARBA" id="ARBA00034038"/>
    </source>
</evidence>
<evidence type="ECO:0000256" key="2">
    <source>
        <dbReference type="ARBA" id="ARBA00022598"/>
    </source>
</evidence>
<evidence type="ECO:0000256" key="1">
    <source>
        <dbReference type="ARBA" id="ARBA00012724"/>
    </source>
</evidence>
<sequence length="327" mass="37538">MSFVKYTSLENSYRQAFVDKCDMLGVRDWVALEKIHGANFSFIVEFDGGYTVTPAKRTSIIGATATGDYDFYGCTSVVEAHKEKVELVANFLWLNEYINLYEPIIIYGELAGKGIQKEVNYGDKDFWAFDIFLPQREEFVDWDTCVAAFTNAEIKYTKELARGTLDELLRIDPLFKSLHTPAEHEGDNVAEGFVVKQLHSEKRLQSGSRAILKVKNEKFKEKKKKEGKTPTKLVLTPEQEKLHAEFSCYLTENRLKNVLSKLGTVNQKQFGMISGLFVKDAKDEFERDELNEVAIDRDDWNAIRRSLTNIANEILRKNWLNILDGNF</sequence>
<evidence type="ECO:0000256" key="4">
    <source>
        <dbReference type="ARBA" id="ARBA00022840"/>
    </source>
</evidence>
<dbReference type="EMBL" id="HQ317393">
    <property type="protein sequence ID" value="AIE13795.1"/>
    <property type="molecule type" value="Genomic_DNA"/>
</dbReference>
<feature type="domain" description="RNA ligase" evidence="6">
    <location>
        <begin position="28"/>
        <end position="215"/>
    </location>
</feature>
<accession>A0A068J6Q9</accession>
<dbReference type="RefSeq" id="YP_009046856.1">
    <property type="nucleotide sequence ID" value="NC_021529.2"/>
</dbReference>
<dbReference type="KEGG" id="vg:15926634"/>
<keyword evidence="4" id="KW-0067">ATP-binding</keyword>
<dbReference type="Gene3D" id="1.10.10.1810">
    <property type="entry name" value="RNA ligase"/>
    <property type="match status" value="1"/>
</dbReference>
<name>A0A068J6Q9_9CAUD</name>
<dbReference type="InterPro" id="IPR012647">
    <property type="entry name" value="RNA_lig_RNL2"/>
</dbReference>
<evidence type="ECO:0000313" key="9">
    <source>
        <dbReference type="Proteomes" id="UP000201461"/>
    </source>
</evidence>
<dbReference type="GO" id="GO:0003972">
    <property type="term" value="F:RNA ligase (ATP) activity"/>
    <property type="evidence" value="ECO:0007669"/>
    <property type="project" value="UniProtKB-EC"/>
</dbReference>
<evidence type="ECO:0000256" key="3">
    <source>
        <dbReference type="ARBA" id="ARBA00022741"/>
    </source>
</evidence>
<dbReference type="NCBIfam" id="TIGR02307">
    <property type="entry name" value="RNA_lig_RNL2"/>
    <property type="match status" value="1"/>
</dbReference>
<dbReference type="InterPro" id="IPR041948">
    <property type="entry name" value="Rnl1/2_C_sf"/>
</dbReference>
<dbReference type="Proteomes" id="UP000201461">
    <property type="component" value="Segment"/>
</dbReference>
<dbReference type="SMR" id="A0A068J6Q9"/>
<keyword evidence="9" id="KW-1185">Reference proteome</keyword>